<accession>A0A1V2GXK3</accession>
<proteinExistence type="predicted"/>
<dbReference type="EMBL" id="MLCO01000248">
    <property type="protein sequence ID" value="ONG48346.1"/>
    <property type="molecule type" value="Genomic_DNA"/>
</dbReference>
<dbReference type="OrthoDB" id="7278036at2"/>
<reference evidence="1 2" key="1">
    <citation type="submission" date="2016-10" db="EMBL/GenBank/DDBJ databases">
        <title>Draft Genome sequence of Roseomonas sp. strain M3.</title>
        <authorList>
            <person name="Subhash Y."/>
            <person name="Lee S."/>
        </authorList>
    </citation>
    <scope>NUCLEOTIDE SEQUENCE [LARGE SCALE GENOMIC DNA]</scope>
    <source>
        <strain evidence="1 2">M3</strain>
    </source>
</reference>
<sequence>MPSSQLPLADPPFVPLALEEEDIATYAAIAEALGCGTEDCAEGFMMATPLAREAAVQLWGAVQRLQEARPLPPEARLQRDLQVQEALEALKSLIGLNPAVMPLASLAIAGLRYKS</sequence>
<dbReference type="Proteomes" id="UP000188879">
    <property type="component" value="Unassembled WGS sequence"/>
</dbReference>
<dbReference type="RefSeq" id="WP_076959441.1">
    <property type="nucleotide sequence ID" value="NZ_MLCO01000248.1"/>
</dbReference>
<protein>
    <submittedName>
        <fullName evidence="1">Polysaccharide deacetylase</fullName>
    </submittedName>
</protein>
<keyword evidence="2" id="KW-1185">Reference proteome</keyword>
<gene>
    <name evidence="1" type="ORF">BKE38_22005</name>
</gene>
<evidence type="ECO:0000313" key="1">
    <source>
        <dbReference type="EMBL" id="ONG48346.1"/>
    </source>
</evidence>
<name>A0A1V2GXK3_9PROT</name>
<dbReference type="AlphaFoldDB" id="A0A1V2GXK3"/>
<organism evidence="1 2">
    <name type="scientific">Teichococcus deserti</name>
    <dbReference type="NCBI Taxonomy" id="1817963"/>
    <lineage>
        <taxon>Bacteria</taxon>
        <taxon>Pseudomonadati</taxon>
        <taxon>Pseudomonadota</taxon>
        <taxon>Alphaproteobacteria</taxon>
        <taxon>Acetobacterales</taxon>
        <taxon>Roseomonadaceae</taxon>
        <taxon>Roseomonas</taxon>
    </lineage>
</organism>
<evidence type="ECO:0000313" key="2">
    <source>
        <dbReference type="Proteomes" id="UP000188879"/>
    </source>
</evidence>
<comment type="caution">
    <text evidence="1">The sequence shown here is derived from an EMBL/GenBank/DDBJ whole genome shotgun (WGS) entry which is preliminary data.</text>
</comment>